<sequence>MPKFFKKIEREVKRVRDQAIEVVKETRNELSKDIAFYKGKLSAIGIGYDDEHANLKVPSSGESTQPFKWNWLTSTTGSNSDQVEAFKKIIEVLEAKNNPDLYQKLVSELNANTKNALDDNIKQYNITVPTQQTNDRKVTLINGKEVEFKKFLELLYKENTKEFDLLLKMLPSETSEVMKKEVTLKLAYDYFKGSKNFDDINTISERIGTSDIFEEYLGFNIDQFKSEEMNIMGGDQYSYLDFSA</sequence>
<comment type="caution">
    <text evidence="1">The sequence shown here is derived from an EMBL/GenBank/DDBJ whole genome shotgun (WGS) entry which is preliminary data.</text>
</comment>
<accession>A0A0F3QB28</accession>
<dbReference type="Proteomes" id="UP000033661">
    <property type="component" value="Unassembled WGS sequence"/>
</dbReference>
<evidence type="ECO:0000313" key="1">
    <source>
        <dbReference type="EMBL" id="KJV89457.1"/>
    </source>
</evidence>
<gene>
    <name evidence="1" type="ORF">RBEAN4_0435</name>
</gene>
<proteinExistence type="predicted"/>
<reference evidence="1 2" key="1">
    <citation type="submission" date="2015-02" db="EMBL/GenBank/DDBJ databases">
        <title>Genome Sequencing of Rickettsiales.</title>
        <authorList>
            <person name="Daugherty S.C."/>
            <person name="Su Q."/>
            <person name="Abolude K."/>
            <person name="Beier-Sexton M."/>
            <person name="Carlyon J.A."/>
            <person name="Carter R."/>
            <person name="Day N.P."/>
            <person name="Dumler S.J."/>
            <person name="Dyachenko V."/>
            <person name="Godinez A."/>
            <person name="Kurtti T.J."/>
            <person name="Lichay M."/>
            <person name="Mullins K.E."/>
            <person name="Ott S."/>
            <person name="Pappas-Brown V."/>
            <person name="Paris D.H."/>
            <person name="Patel P."/>
            <person name="Richards A.L."/>
            <person name="Sadzewicz L."/>
            <person name="Sears K."/>
            <person name="Seidman D."/>
            <person name="Sengamalay N."/>
            <person name="Stenos J."/>
            <person name="Tallon L.J."/>
            <person name="Vincent G."/>
            <person name="Fraser C.M."/>
            <person name="Munderloh U."/>
            <person name="Dunning-Hotopp J.C."/>
        </authorList>
    </citation>
    <scope>NUCLEOTIDE SEQUENCE [LARGE SCALE GENOMIC DNA]</scope>
    <source>
        <strain evidence="1 2">RML An4</strain>
    </source>
</reference>
<evidence type="ECO:0000313" key="2">
    <source>
        <dbReference type="Proteomes" id="UP000033661"/>
    </source>
</evidence>
<organism evidence="1 2">
    <name type="scientific">Rickettsia bellii str. RML An4</name>
    <dbReference type="NCBI Taxonomy" id="1359193"/>
    <lineage>
        <taxon>Bacteria</taxon>
        <taxon>Pseudomonadati</taxon>
        <taxon>Pseudomonadota</taxon>
        <taxon>Alphaproteobacteria</taxon>
        <taxon>Rickettsiales</taxon>
        <taxon>Rickettsiaceae</taxon>
        <taxon>Rickettsieae</taxon>
        <taxon>Rickettsia</taxon>
        <taxon>belli group</taxon>
    </lineage>
</organism>
<dbReference type="EMBL" id="LAOI01000001">
    <property type="protein sequence ID" value="KJV89457.1"/>
    <property type="molecule type" value="Genomic_DNA"/>
</dbReference>
<protein>
    <submittedName>
        <fullName evidence="1">Uncharacterized protein</fullName>
    </submittedName>
</protein>
<name>A0A0F3QB28_RICBE</name>
<keyword evidence="2" id="KW-1185">Reference proteome</keyword>
<dbReference type="PATRIC" id="fig|1359193.3.peg.417"/>
<dbReference type="AlphaFoldDB" id="A0A0F3QB28"/>
<dbReference type="RefSeq" id="WP_231289229.1">
    <property type="nucleotide sequence ID" value="NZ_LAOI01000001.1"/>
</dbReference>